<evidence type="ECO:0000313" key="2">
    <source>
        <dbReference type="Proteomes" id="UP001148662"/>
    </source>
</evidence>
<organism evidence="1 2">
    <name type="scientific">Phlebia brevispora</name>
    <dbReference type="NCBI Taxonomy" id="194682"/>
    <lineage>
        <taxon>Eukaryota</taxon>
        <taxon>Fungi</taxon>
        <taxon>Dikarya</taxon>
        <taxon>Basidiomycota</taxon>
        <taxon>Agaricomycotina</taxon>
        <taxon>Agaricomycetes</taxon>
        <taxon>Polyporales</taxon>
        <taxon>Meruliaceae</taxon>
        <taxon>Phlebia</taxon>
    </lineage>
</organism>
<protein>
    <submittedName>
        <fullName evidence="1">Uncharacterized protein</fullName>
    </submittedName>
</protein>
<gene>
    <name evidence="1" type="ORF">NM688_g3724</name>
</gene>
<proteinExistence type="predicted"/>
<keyword evidence="2" id="KW-1185">Reference proteome</keyword>
<reference evidence="1" key="1">
    <citation type="submission" date="2022-07" db="EMBL/GenBank/DDBJ databases">
        <title>Genome Sequence of Phlebia brevispora.</title>
        <authorList>
            <person name="Buettner E."/>
        </authorList>
    </citation>
    <scope>NUCLEOTIDE SEQUENCE</scope>
    <source>
        <strain evidence="1">MPL23</strain>
    </source>
</reference>
<sequence length="387" mass="43048">MLHDLPLPAELINHIVDSFDEEDTDVLKAFSLVSRTGLSRCRQYVHETVYVRVGDESTLERQLGRYKESPLRHLVRQLSMEANGALEESLCDDITILLNCFSAVRSILIGSHPDDLLESFASPRPRSGISLRITAINFRTDAFYRLLQSIPNLSHLELSTVNWVWDDGNWHPSVEYQSCNVVPDLQVLALFSCMHQGHFLRWLCTGNNQLALKTMSLFEGCFPPEISTALAATKRTLTTLHLCESSFPPFASTVDLSELTALTLLNLVSLDVSWSIDCLSSVPSFPSLTSIALNFRFISISDFHLEDWTKLDSALSASCPRLADLYVVAEPTEIITLGLGGIGSSISYLEPPVFHAVKTALLSQLTTVQRKLPGGISVSQYWDDDDD</sequence>
<accession>A0ACC1T5K9</accession>
<evidence type="ECO:0000313" key="1">
    <source>
        <dbReference type="EMBL" id="KAJ3553231.1"/>
    </source>
</evidence>
<dbReference type="EMBL" id="JANHOG010000563">
    <property type="protein sequence ID" value="KAJ3553231.1"/>
    <property type="molecule type" value="Genomic_DNA"/>
</dbReference>
<name>A0ACC1T5K9_9APHY</name>
<comment type="caution">
    <text evidence="1">The sequence shown here is derived from an EMBL/GenBank/DDBJ whole genome shotgun (WGS) entry which is preliminary data.</text>
</comment>
<dbReference type="Proteomes" id="UP001148662">
    <property type="component" value="Unassembled WGS sequence"/>
</dbReference>